<accession>A0AA41YTK4</accession>
<dbReference type="GO" id="GO:0016887">
    <property type="term" value="F:ATP hydrolysis activity"/>
    <property type="evidence" value="ECO:0007669"/>
    <property type="project" value="InterPro"/>
</dbReference>
<evidence type="ECO:0000313" key="6">
    <source>
        <dbReference type="EMBL" id="MCW6506772.1"/>
    </source>
</evidence>
<dbReference type="FunFam" id="3.40.50.300:FF:000421">
    <property type="entry name" value="Branched-chain amino acid ABC transporter ATP-binding protein"/>
    <property type="match status" value="1"/>
</dbReference>
<protein>
    <submittedName>
        <fullName evidence="6">ABC transporter ATP-binding protein</fullName>
    </submittedName>
</protein>
<dbReference type="InterPro" id="IPR032823">
    <property type="entry name" value="BCA_ABC_TP_C"/>
</dbReference>
<keyword evidence="2" id="KW-0813">Transport</keyword>
<gene>
    <name evidence="6" type="ORF">M8523_01905</name>
</gene>
<dbReference type="InterPro" id="IPR003593">
    <property type="entry name" value="AAA+_ATPase"/>
</dbReference>
<evidence type="ECO:0000259" key="5">
    <source>
        <dbReference type="PROSITE" id="PS50893"/>
    </source>
</evidence>
<organism evidence="6 7">
    <name type="scientific">Lichenifustis flavocetrariae</name>
    <dbReference type="NCBI Taxonomy" id="2949735"/>
    <lineage>
        <taxon>Bacteria</taxon>
        <taxon>Pseudomonadati</taxon>
        <taxon>Pseudomonadota</taxon>
        <taxon>Alphaproteobacteria</taxon>
        <taxon>Hyphomicrobiales</taxon>
        <taxon>Lichenihabitantaceae</taxon>
        <taxon>Lichenifustis</taxon>
    </lineage>
</organism>
<dbReference type="PROSITE" id="PS00211">
    <property type="entry name" value="ABC_TRANSPORTER_1"/>
    <property type="match status" value="1"/>
</dbReference>
<feature type="domain" description="ABC transporter" evidence="5">
    <location>
        <begin position="22"/>
        <end position="269"/>
    </location>
</feature>
<proteinExistence type="inferred from homology"/>
<dbReference type="RefSeq" id="WP_282583120.1">
    <property type="nucleotide sequence ID" value="NZ_JAMOIM010000001.1"/>
</dbReference>
<dbReference type="SUPFAM" id="SSF52540">
    <property type="entry name" value="P-loop containing nucleoside triphosphate hydrolases"/>
    <property type="match status" value="1"/>
</dbReference>
<sequence>MPPSPDDTTSVYKPQRVSDSVLEVREVTKRFGGNVAVDALSLSVSRGVVAGLIGPNGAGKSTLFDLLAGVQTPTKGRIMLDALSIERTPAYRRARLGLGRTFQVARPFPALSVVENVMLGRHDQSGEAILPNWFTPRKVHRQERETLGKAMDLLRFVSLDRLATQPARVLSGGQRKLLEIARVMMGDPRVLLLDEPAAGVNPSLLDIIMDRIATINARGVTVFLIEHNMDLVTRLCSHVFVMAQGRLLCEGAPDTIARDPRVIEAYLGSAAA</sequence>
<dbReference type="GO" id="GO:0005524">
    <property type="term" value="F:ATP binding"/>
    <property type="evidence" value="ECO:0007669"/>
    <property type="project" value="UniProtKB-KW"/>
</dbReference>
<dbReference type="SMART" id="SM00382">
    <property type="entry name" value="AAA"/>
    <property type="match status" value="1"/>
</dbReference>
<comment type="caution">
    <text evidence="6">The sequence shown here is derived from an EMBL/GenBank/DDBJ whole genome shotgun (WGS) entry which is preliminary data.</text>
</comment>
<dbReference type="Pfam" id="PF12399">
    <property type="entry name" value="BCA_ABC_TP_C"/>
    <property type="match status" value="1"/>
</dbReference>
<keyword evidence="4 6" id="KW-0067">ATP-binding</keyword>
<dbReference type="AlphaFoldDB" id="A0AA41YTK4"/>
<dbReference type="InterPro" id="IPR027417">
    <property type="entry name" value="P-loop_NTPase"/>
</dbReference>
<dbReference type="GO" id="GO:0005886">
    <property type="term" value="C:plasma membrane"/>
    <property type="evidence" value="ECO:0007669"/>
    <property type="project" value="TreeGrafter"/>
</dbReference>
<evidence type="ECO:0000313" key="7">
    <source>
        <dbReference type="Proteomes" id="UP001165667"/>
    </source>
</evidence>
<dbReference type="Gene3D" id="3.40.50.300">
    <property type="entry name" value="P-loop containing nucleotide triphosphate hydrolases"/>
    <property type="match status" value="1"/>
</dbReference>
<keyword evidence="3" id="KW-0547">Nucleotide-binding</keyword>
<dbReference type="EMBL" id="JAMOIM010000001">
    <property type="protein sequence ID" value="MCW6506772.1"/>
    <property type="molecule type" value="Genomic_DNA"/>
</dbReference>
<reference evidence="6" key="1">
    <citation type="submission" date="2022-05" db="EMBL/GenBank/DDBJ databases">
        <authorList>
            <person name="Pankratov T."/>
        </authorList>
    </citation>
    <scope>NUCLEOTIDE SEQUENCE</scope>
    <source>
        <strain evidence="6">BP6-180914</strain>
    </source>
</reference>
<evidence type="ECO:0000256" key="4">
    <source>
        <dbReference type="ARBA" id="ARBA00022840"/>
    </source>
</evidence>
<dbReference type="PANTHER" id="PTHR45772">
    <property type="entry name" value="CONSERVED COMPONENT OF ABC TRANSPORTER FOR NATURAL AMINO ACIDS-RELATED"/>
    <property type="match status" value="1"/>
</dbReference>
<evidence type="ECO:0000256" key="3">
    <source>
        <dbReference type="ARBA" id="ARBA00022741"/>
    </source>
</evidence>
<dbReference type="InterPro" id="IPR051120">
    <property type="entry name" value="ABC_AA/LPS_Transport"/>
</dbReference>
<dbReference type="InterPro" id="IPR017871">
    <property type="entry name" value="ABC_transporter-like_CS"/>
</dbReference>
<name>A0AA41YTK4_9HYPH</name>
<dbReference type="Pfam" id="PF00005">
    <property type="entry name" value="ABC_tran"/>
    <property type="match status" value="1"/>
</dbReference>
<comment type="similarity">
    <text evidence="1">Belongs to the ABC transporter superfamily.</text>
</comment>
<dbReference type="PROSITE" id="PS50893">
    <property type="entry name" value="ABC_TRANSPORTER_2"/>
    <property type="match status" value="1"/>
</dbReference>
<dbReference type="CDD" id="cd03219">
    <property type="entry name" value="ABC_Mj1267_LivG_branched"/>
    <property type="match status" value="1"/>
</dbReference>
<keyword evidence="7" id="KW-1185">Reference proteome</keyword>
<evidence type="ECO:0000256" key="1">
    <source>
        <dbReference type="ARBA" id="ARBA00005417"/>
    </source>
</evidence>
<dbReference type="InterPro" id="IPR003439">
    <property type="entry name" value="ABC_transporter-like_ATP-bd"/>
</dbReference>
<evidence type="ECO:0000256" key="2">
    <source>
        <dbReference type="ARBA" id="ARBA00022448"/>
    </source>
</evidence>
<dbReference type="Proteomes" id="UP001165667">
    <property type="component" value="Unassembled WGS sequence"/>
</dbReference>
<dbReference type="PANTHER" id="PTHR45772:SF9">
    <property type="entry name" value="CONSERVED COMPONENT OF ABC TRANSPORTER FOR NATURAL AMINO ACIDS"/>
    <property type="match status" value="1"/>
</dbReference>